<dbReference type="InterPro" id="IPR028082">
    <property type="entry name" value="Peripla_BP_I"/>
</dbReference>
<dbReference type="InterPro" id="IPR000843">
    <property type="entry name" value="HTH_LacI"/>
</dbReference>
<dbReference type="PANTHER" id="PTHR30146">
    <property type="entry name" value="LACI-RELATED TRANSCRIPTIONAL REPRESSOR"/>
    <property type="match status" value="1"/>
</dbReference>
<dbReference type="SUPFAM" id="SSF47413">
    <property type="entry name" value="lambda repressor-like DNA-binding domains"/>
    <property type="match status" value="1"/>
</dbReference>
<keyword evidence="1" id="KW-0678">Repressor</keyword>
<protein>
    <submittedName>
        <fullName evidence="6">Putative HTH-type transcriptional repressor ExuR</fullName>
    </submittedName>
</protein>
<dbReference type="EMBL" id="PVXO01000037">
    <property type="protein sequence ID" value="PRR78691.1"/>
    <property type="molecule type" value="Genomic_DNA"/>
</dbReference>
<dbReference type="SMART" id="SM00354">
    <property type="entry name" value="HTH_LACI"/>
    <property type="match status" value="1"/>
</dbReference>
<keyword evidence="7" id="KW-1185">Reference proteome</keyword>
<dbReference type="Proteomes" id="UP000239706">
    <property type="component" value="Unassembled WGS sequence"/>
</dbReference>
<dbReference type="Pfam" id="PF00356">
    <property type="entry name" value="LacI"/>
    <property type="match status" value="1"/>
</dbReference>
<feature type="domain" description="HTH lacI-type" evidence="5">
    <location>
        <begin position="16"/>
        <end position="70"/>
    </location>
</feature>
<evidence type="ECO:0000259" key="5">
    <source>
        <dbReference type="PROSITE" id="PS50932"/>
    </source>
</evidence>
<dbReference type="Pfam" id="PF13377">
    <property type="entry name" value="Peripla_BP_3"/>
    <property type="match status" value="1"/>
</dbReference>
<dbReference type="CDD" id="cd06267">
    <property type="entry name" value="PBP1_LacI_sugar_binding-like"/>
    <property type="match status" value="1"/>
</dbReference>
<evidence type="ECO:0000313" key="7">
    <source>
        <dbReference type="Proteomes" id="UP000239706"/>
    </source>
</evidence>
<reference evidence="6 7" key="1">
    <citation type="submission" date="2018-03" db="EMBL/GenBank/DDBJ databases">
        <title>Genome sequence of Clostridium liquoris DSM 100320.</title>
        <authorList>
            <person name="Poehlein A."/>
            <person name="Daniel R."/>
        </authorList>
    </citation>
    <scope>NUCLEOTIDE SEQUENCE [LARGE SCALE GENOMIC DNA]</scope>
    <source>
        <strain evidence="6 7">DSM 100320</strain>
    </source>
</reference>
<evidence type="ECO:0000256" key="1">
    <source>
        <dbReference type="ARBA" id="ARBA00022491"/>
    </source>
</evidence>
<dbReference type="Gene3D" id="1.10.260.40">
    <property type="entry name" value="lambda repressor-like DNA-binding domains"/>
    <property type="match status" value="1"/>
</dbReference>
<dbReference type="PRINTS" id="PR00036">
    <property type="entry name" value="HTHLACI"/>
</dbReference>
<evidence type="ECO:0000256" key="4">
    <source>
        <dbReference type="ARBA" id="ARBA00023163"/>
    </source>
</evidence>
<dbReference type="PANTHER" id="PTHR30146:SF148">
    <property type="entry name" value="HTH-TYPE TRANSCRIPTIONAL REPRESSOR PURR-RELATED"/>
    <property type="match status" value="1"/>
</dbReference>
<dbReference type="AlphaFoldDB" id="A0A2T0B476"/>
<dbReference type="GO" id="GO:0000976">
    <property type="term" value="F:transcription cis-regulatory region binding"/>
    <property type="evidence" value="ECO:0007669"/>
    <property type="project" value="TreeGrafter"/>
</dbReference>
<dbReference type="PROSITE" id="PS00356">
    <property type="entry name" value="HTH_LACI_1"/>
    <property type="match status" value="1"/>
</dbReference>
<name>A0A2T0B476_9CLOT</name>
<dbReference type="SUPFAM" id="SSF53822">
    <property type="entry name" value="Periplasmic binding protein-like I"/>
    <property type="match status" value="1"/>
</dbReference>
<keyword evidence="2" id="KW-0805">Transcription regulation</keyword>
<dbReference type="InterPro" id="IPR010982">
    <property type="entry name" value="Lambda_DNA-bd_dom_sf"/>
</dbReference>
<sequence length="346" mass="38805">MNFYYMFIIQGVKMGVTIKDIARIANVSHTTVSRALNDSPFINEDTKVKIKSIAKELNYVPNYSAKSLVLDRSYNIGLFFTTISQVTSPMFFYETVSGVNSAIKESYNLVVRGIDDYKKFTLINNKRFDGIILMSQSNSDNSFIYYLLEKDIPVVVLNRDVDENSIVNILSADKKGAYKAVEYLIQKGHKNIAIIEGKKGFNATTERKEGFLKALIENKLQIQDEYMVQGDYTIESGYIAMKKLLSLSNIPTAVFCSNDEMAVGAMKAAFETGLNVPKDISVMGFDDNQLGGFITPALTTVRRPIMELSKKGAEKLLNIIENKSTDGEKIYVNTELIERESVSKLI</sequence>
<organism evidence="6 7">
    <name type="scientific">Clostridium liquoris</name>
    <dbReference type="NCBI Taxonomy" id="1289519"/>
    <lineage>
        <taxon>Bacteria</taxon>
        <taxon>Bacillati</taxon>
        <taxon>Bacillota</taxon>
        <taxon>Clostridia</taxon>
        <taxon>Eubacteriales</taxon>
        <taxon>Clostridiaceae</taxon>
        <taxon>Clostridium</taxon>
    </lineage>
</organism>
<gene>
    <name evidence="6" type="primary">exuR</name>
    <name evidence="6" type="ORF">CLLI_14310</name>
</gene>
<dbReference type="Gene3D" id="3.40.50.2300">
    <property type="match status" value="2"/>
</dbReference>
<evidence type="ECO:0000256" key="3">
    <source>
        <dbReference type="ARBA" id="ARBA00023125"/>
    </source>
</evidence>
<accession>A0A2T0B476</accession>
<proteinExistence type="predicted"/>
<dbReference type="InterPro" id="IPR046335">
    <property type="entry name" value="LacI/GalR-like_sensor"/>
</dbReference>
<dbReference type="PROSITE" id="PS50932">
    <property type="entry name" value="HTH_LACI_2"/>
    <property type="match status" value="1"/>
</dbReference>
<keyword evidence="4" id="KW-0804">Transcription</keyword>
<keyword evidence="3" id="KW-0238">DNA-binding</keyword>
<evidence type="ECO:0000256" key="2">
    <source>
        <dbReference type="ARBA" id="ARBA00023015"/>
    </source>
</evidence>
<evidence type="ECO:0000313" key="6">
    <source>
        <dbReference type="EMBL" id="PRR78691.1"/>
    </source>
</evidence>
<dbReference type="CDD" id="cd01392">
    <property type="entry name" value="HTH_LacI"/>
    <property type="match status" value="1"/>
</dbReference>
<dbReference type="GO" id="GO:0003700">
    <property type="term" value="F:DNA-binding transcription factor activity"/>
    <property type="evidence" value="ECO:0007669"/>
    <property type="project" value="TreeGrafter"/>
</dbReference>
<comment type="caution">
    <text evidence="6">The sequence shown here is derived from an EMBL/GenBank/DDBJ whole genome shotgun (WGS) entry which is preliminary data.</text>
</comment>